<feature type="compositionally biased region" description="Low complexity" evidence="5">
    <location>
        <begin position="455"/>
        <end position="495"/>
    </location>
</feature>
<dbReference type="SUPFAM" id="SSF88659">
    <property type="entry name" value="Sigma3 and sigma4 domains of RNA polymerase sigma factors"/>
    <property type="match status" value="1"/>
</dbReference>
<name>A0A660L980_9ACTN</name>
<feature type="compositionally biased region" description="Basic residues" evidence="5">
    <location>
        <begin position="415"/>
        <end position="440"/>
    </location>
</feature>
<dbReference type="Proteomes" id="UP000278962">
    <property type="component" value="Unassembled WGS sequence"/>
</dbReference>
<evidence type="ECO:0000313" key="8">
    <source>
        <dbReference type="Proteomes" id="UP000278962"/>
    </source>
</evidence>
<keyword evidence="4" id="KW-0804">Transcription</keyword>
<dbReference type="AlphaFoldDB" id="A0A660L980"/>
<proteinExistence type="inferred from homology"/>
<dbReference type="InterPro" id="IPR014284">
    <property type="entry name" value="RNA_pol_sigma-70_dom"/>
</dbReference>
<dbReference type="CDD" id="cd06171">
    <property type="entry name" value="Sigma70_r4"/>
    <property type="match status" value="1"/>
</dbReference>
<keyword evidence="8" id="KW-1185">Reference proteome</keyword>
<evidence type="ECO:0000313" key="7">
    <source>
        <dbReference type="EMBL" id="RKQ90490.1"/>
    </source>
</evidence>
<evidence type="ECO:0000256" key="1">
    <source>
        <dbReference type="ARBA" id="ARBA00010641"/>
    </source>
</evidence>
<dbReference type="Pfam" id="PF08281">
    <property type="entry name" value="Sigma70_r4_2"/>
    <property type="match status" value="1"/>
</dbReference>
<dbReference type="InterPro" id="IPR039425">
    <property type="entry name" value="RNA_pol_sigma-70-like"/>
</dbReference>
<reference evidence="7 8" key="1">
    <citation type="submission" date="2018-10" db="EMBL/GenBank/DDBJ databases">
        <title>Genomic Encyclopedia of Archaeal and Bacterial Type Strains, Phase II (KMG-II): from individual species to whole genera.</title>
        <authorList>
            <person name="Goeker M."/>
        </authorList>
    </citation>
    <scope>NUCLEOTIDE SEQUENCE [LARGE SCALE GENOMIC DNA]</scope>
    <source>
        <strain evidence="7 8">DSM 14954</strain>
    </source>
</reference>
<sequence length="502" mass="52601">MTTAATLTALRTAHPIEQFVRDQHRTLERWLTKLFGRKLAPEEISDVLGDTYRAALETDETAAFDAERMRAWAYQVARFRAIGVIRSRNGRSTTETGRRSFVSLDQIDGPDYRSQNTRVDLEHAVVATPGGEAAASALSSESAYAEIANALSDDARAQEARRVTEAMLRLPEDQREALQYVHIDGLTVRAAAELLGTSKSSFDRLYRRALSRLQALCAAEQDADCAQARALMQSKTALAAELIGWRDAHIEGCFSCQVAAGRRVKLLIPALPVIVYRPGWLARATDRLTQLLSRGDTLPTEAVAAGIGTAGAGGTVAGSTLLGGIATKAAACAVAATCAAGAAVTVPAVVHHERKAPVRTAKATATPSPRATSTPKAIAPAITPAATSAASTSLTTDEAARRSANAEAAAAAERARKRRAAKAAKAAKAKAAKARAAKAKAKNDAGAEFSPESFRPAATPAPSAPRATAASGTTTARTPSTSTTAPKSSSQSTSSFSEEFRP</sequence>
<comment type="similarity">
    <text evidence="1">Belongs to the sigma-70 factor family. ECF subfamily.</text>
</comment>
<protein>
    <submittedName>
        <fullName evidence="7">RNA polymerase sigma factor (Sigma-70 family)</fullName>
    </submittedName>
</protein>
<evidence type="ECO:0000259" key="6">
    <source>
        <dbReference type="Pfam" id="PF08281"/>
    </source>
</evidence>
<dbReference type="InterPro" id="IPR013324">
    <property type="entry name" value="RNA_pol_sigma_r3/r4-like"/>
</dbReference>
<comment type="caution">
    <text evidence="7">The sequence shown here is derived from an EMBL/GenBank/DDBJ whole genome shotgun (WGS) entry which is preliminary data.</text>
</comment>
<organism evidence="7 8">
    <name type="scientific">Solirubrobacter pauli</name>
    <dbReference type="NCBI Taxonomy" id="166793"/>
    <lineage>
        <taxon>Bacteria</taxon>
        <taxon>Bacillati</taxon>
        <taxon>Actinomycetota</taxon>
        <taxon>Thermoleophilia</taxon>
        <taxon>Solirubrobacterales</taxon>
        <taxon>Solirubrobacteraceae</taxon>
        <taxon>Solirubrobacter</taxon>
    </lineage>
</organism>
<dbReference type="InterPro" id="IPR013249">
    <property type="entry name" value="RNA_pol_sigma70_r4_t2"/>
</dbReference>
<dbReference type="OrthoDB" id="9803203at2"/>
<evidence type="ECO:0000256" key="4">
    <source>
        <dbReference type="ARBA" id="ARBA00023163"/>
    </source>
</evidence>
<feature type="region of interest" description="Disordered" evidence="5">
    <location>
        <begin position="356"/>
        <end position="502"/>
    </location>
</feature>
<dbReference type="RefSeq" id="WP_121247177.1">
    <property type="nucleotide sequence ID" value="NZ_RBIL01000001.1"/>
</dbReference>
<dbReference type="GO" id="GO:0016987">
    <property type="term" value="F:sigma factor activity"/>
    <property type="evidence" value="ECO:0007669"/>
    <property type="project" value="UniProtKB-KW"/>
</dbReference>
<keyword evidence="3" id="KW-0731">Sigma factor</keyword>
<feature type="domain" description="RNA polymerase sigma factor 70 region 4 type 2" evidence="6">
    <location>
        <begin position="161"/>
        <end position="213"/>
    </location>
</feature>
<dbReference type="GO" id="GO:0006352">
    <property type="term" value="P:DNA-templated transcription initiation"/>
    <property type="evidence" value="ECO:0007669"/>
    <property type="project" value="InterPro"/>
</dbReference>
<dbReference type="InterPro" id="IPR036388">
    <property type="entry name" value="WH-like_DNA-bd_sf"/>
</dbReference>
<keyword evidence="2" id="KW-0805">Transcription regulation</keyword>
<evidence type="ECO:0000256" key="2">
    <source>
        <dbReference type="ARBA" id="ARBA00023015"/>
    </source>
</evidence>
<evidence type="ECO:0000256" key="3">
    <source>
        <dbReference type="ARBA" id="ARBA00023082"/>
    </source>
</evidence>
<dbReference type="Gene3D" id="1.10.10.10">
    <property type="entry name" value="Winged helix-like DNA-binding domain superfamily/Winged helix DNA-binding domain"/>
    <property type="match status" value="1"/>
</dbReference>
<dbReference type="PANTHER" id="PTHR43133:SF63">
    <property type="entry name" value="RNA POLYMERASE SIGMA FACTOR FECI-RELATED"/>
    <property type="match status" value="1"/>
</dbReference>
<accession>A0A660L980</accession>
<dbReference type="PANTHER" id="PTHR43133">
    <property type="entry name" value="RNA POLYMERASE ECF-TYPE SIGMA FACTO"/>
    <property type="match status" value="1"/>
</dbReference>
<evidence type="ECO:0000256" key="5">
    <source>
        <dbReference type="SAM" id="MobiDB-lite"/>
    </source>
</evidence>
<dbReference type="EMBL" id="RBIL01000001">
    <property type="protein sequence ID" value="RKQ90490.1"/>
    <property type="molecule type" value="Genomic_DNA"/>
</dbReference>
<dbReference type="GO" id="GO:0003677">
    <property type="term" value="F:DNA binding"/>
    <property type="evidence" value="ECO:0007669"/>
    <property type="project" value="InterPro"/>
</dbReference>
<dbReference type="NCBIfam" id="TIGR02937">
    <property type="entry name" value="sigma70-ECF"/>
    <property type="match status" value="1"/>
</dbReference>
<feature type="compositionally biased region" description="Low complexity" evidence="5">
    <location>
        <begin position="359"/>
        <end position="412"/>
    </location>
</feature>
<gene>
    <name evidence="7" type="ORF">C8N24_0295</name>
</gene>